<reference evidence="1" key="1">
    <citation type="submission" date="2022-10" db="EMBL/GenBank/DDBJ databases">
        <title>Comparative genomic analysis of Cohnella hashimotonis sp. nov., isolated from the International Space Station.</title>
        <authorList>
            <person name="Simpson A."/>
            <person name="Venkateswaran K."/>
        </authorList>
    </citation>
    <scope>NUCLEOTIDE SEQUENCE</scope>
    <source>
        <strain evidence="1">DSM 28161</strain>
    </source>
</reference>
<proteinExistence type="predicted"/>
<accession>A0A9X4KTQ3</accession>
<dbReference type="EMBL" id="JAPDIA010000003">
    <property type="protein sequence ID" value="MDG0810338.1"/>
    <property type="molecule type" value="Genomic_DNA"/>
</dbReference>
<dbReference type="AlphaFoldDB" id="A0A9X4KTQ3"/>
<sequence>MSKAPAFPPVQYESAWPVQTVLSEQGYPVNSCVPEELLTHAATLKTSDGKYLYTLVLGSGSDGVLLAHEQGYSICSFLDMGKELAEQGYWSCFLNIGLMEPRSSPRIRILLLRLTPKPRSRSWSVKAQSAFFWPALFCGGTTAIISGVRQALPIQRLLILSSPCAMLSQAGCRSKRKRK</sequence>
<keyword evidence="2" id="KW-1185">Reference proteome</keyword>
<evidence type="ECO:0000313" key="1">
    <source>
        <dbReference type="EMBL" id="MDG0810338.1"/>
    </source>
</evidence>
<comment type="caution">
    <text evidence="1">The sequence shown here is derived from an EMBL/GenBank/DDBJ whole genome shotgun (WGS) entry which is preliminary data.</text>
</comment>
<name>A0A9X4KTQ3_9BACL</name>
<gene>
    <name evidence="1" type="ORF">OMP40_14015</name>
</gene>
<organism evidence="1 2">
    <name type="scientific">Cohnella rhizosphaerae</name>
    <dbReference type="NCBI Taxonomy" id="1457232"/>
    <lineage>
        <taxon>Bacteria</taxon>
        <taxon>Bacillati</taxon>
        <taxon>Bacillota</taxon>
        <taxon>Bacilli</taxon>
        <taxon>Bacillales</taxon>
        <taxon>Paenibacillaceae</taxon>
        <taxon>Cohnella</taxon>
    </lineage>
</organism>
<dbReference type="Proteomes" id="UP001153404">
    <property type="component" value="Unassembled WGS sequence"/>
</dbReference>
<dbReference type="RefSeq" id="WP_277532106.1">
    <property type="nucleotide sequence ID" value="NZ_JAPDIA010000003.1"/>
</dbReference>
<protein>
    <submittedName>
        <fullName evidence="1">Uncharacterized protein</fullName>
    </submittedName>
</protein>
<evidence type="ECO:0000313" key="2">
    <source>
        <dbReference type="Proteomes" id="UP001153404"/>
    </source>
</evidence>